<proteinExistence type="predicted"/>
<reference evidence="2" key="1">
    <citation type="journal article" date="2019" name="Int. J. Syst. Evol. Microbiol.">
        <title>The Global Catalogue of Microorganisms (GCM) 10K type strain sequencing project: providing services to taxonomists for standard genome sequencing and annotation.</title>
        <authorList>
            <consortium name="The Broad Institute Genomics Platform"/>
            <consortium name="The Broad Institute Genome Sequencing Center for Infectious Disease"/>
            <person name="Wu L."/>
            <person name="Ma J."/>
        </authorList>
    </citation>
    <scope>NUCLEOTIDE SEQUENCE [LARGE SCALE GENOMIC DNA]</scope>
    <source>
        <strain evidence="2">LMG 29894</strain>
    </source>
</reference>
<evidence type="ECO:0000313" key="1">
    <source>
        <dbReference type="EMBL" id="MFC4161983.1"/>
    </source>
</evidence>
<accession>A0ABV8MUR0</accession>
<dbReference type="RefSeq" id="WP_378168711.1">
    <property type="nucleotide sequence ID" value="NZ_JBHSBU010000004.1"/>
</dbReference>
<name>A0ABV8MUR0_9NEIS</name>
<dbReference type="Proteomes" id="UP001595791">
    <property type="component" value="Unassembled WGS sequence"/>
</dbReference>
<dbReference type="EMBL" id="JBHSBU010000004">
    <property type="protein sequence ID" value="MFC4161983.1"/>
    <property type="molecule type" value="Genomic_DNA"/>
</dbReference>
<organism evidence="1 2">
    <name type="scientific">Chitinimonas lacunae</name>
    <dbReference type="NCBI Taxonomy" id="1963018"/>
    <lineage>
        <taxon>Bacteria</taxon>
        <taxon>Pseudomonadati</taxon>
        <taxon>Pseudomonadota</taxon>
        <taxon>Betaproteobacteria</taxon>
        <taxon>Neisseriales</taxon>
        <taxon>Chitinibacteraceae</taxon>
        <taxon>Chitinimonas</taxon>
    </lineage>
</organism>
<comment type="caution">
    <text evidence="1">The sequence shown here is derived from an EMBL/GenBank/DDBJ whole genome shotgun (WGS) entry which is preliminary data.</text>
</comment>
<evidence type="ECO:0000313" key="2">
    <source>
        <dbReference type="Proteomes" id="UP001595791"/>
    </source>
</evidence>
<sequence>MFAVLAADSCSSFSLLASELRTAGFVLSWCFYRGRSALVGAPMQAPDLPPESFFGIDECAA</sequence>
<gene>
    <name evidence="1" type="ORF">ACFOW7_21845</name>
</gene>
<protein>
    <submittedName>
        <fullName evidence="1">Uncharacterized protein</fullName>
    </submittedName>
</protein>
<keyword evidence="2" id="KW-1185">Reference proteome</keyword>